<evidence type="ECO:0000313" key="2">
    <source>
        <dbReference type="EMBL" id="MEL0550776.1"/>
    </source>
</evidence>
<keyword evidence="3" id="KW-1185">Reference proteome</keyword>
<evidence type="ECO:0000256" key="1">
    <source>
        <dbReference type="SAM" id="MobiDB-lite"/>
    </source>
</evidence>
<feature type="region of interest" description="Disordered" evidence="1">
    <location>
        <begin position="48"/>
        <end position="73"/>
    </location>
</feature>
<proteinExistence type="predicted"/>
<reference evidence="2 3" key="1">
    <citation type="submission" date="2024-04" db="EMBL/GenBank/DDBJ databases">
        <title>Two novel Raoultella species associated with bleeding cankers of broadleaf hosts, Raoultella scottia sp. nov. and Raoultella lignicola sp. nov.</title>
        <authorList>
            <person name="Brady C.L."/>
        </authorList>
    </citation>
    <scope>NUCLEOTIDE SEQUENCE [LARGE SCALE GENOMIC DNA]</scope>
    <source>
        <strain evidence="2 3">TW_WC1a.1</strain>
    </source>
</reference>
<dbReference type="Proteomes" id="UP001312893">
    <property type="component" value="Unassembled WGS sequence"/>
</dbReference>
<evidence type="ECO:0000313" key="3">
    <source>
        <dbReference type="Proteomes" id="UP001312893"/>
    </source>
</evidence>
<name>A0ABU9F316_9ENTR</name>
<organism evidence="2 3">
    <name type="scientific">Raoultella lignicola</name>
    <dbReference type="NCBI Taxonomy" id="3040939"/>
    <lineage>
        <taxon>Bacteria</taxon>
        <taxon>Pseudomonadati</taxon>
        <taxon>Pseudomonadota</taxon>
        <taxon>Gammaproteobacteria</taxon>
        <taxon>Enterobacterales</taxon>
        <taxon>Enterobacteriaceae</taxon>
        <taxon>Klebsiella/Raoultella group</taxon>
        <taxon>Raoultella</taxon>
    </lineage>
</organism>
<comment type="caution">
    <text evidence="2">The sequence shown here is derived from an EMBL/GenBank/DDBJ whole genome shotgun (WGS) entry which is preliminary data.</text>
</comment>
<accession>A0ABU9F316</accession>
<protein>
    <submittedName>
        <fullName evidence="2">Uncharacterized protein</fullName>
    </submittedName>
</protein>
<dbReference type="RefSeq" id="WP_331850874.1">
    <property type="nucleotide sequence ID" value="NZ_JARXNK020000097.1"/>
</dbReference>
<feature type="compositionally biased region" description="Basic and acidic residues" evidence="1">
    <location>
        <begin position="48"/>
        <end position="61"/>
    </location>
</feature>
<gene>
    <name evidence="2" type="ORF">QFI96_003560</name>
</gene>
<sequence length="73" mass="8180">MIYPFDASYAQEVLRKHYQYADVLANPRESLAAKTAGLIAHDGHLSKWDGDKSTSEIRRELSGNTEDIETRAA</sequence>
<dbReference type="EMBL" id="JARXNK020000097">
    <property type="protein sequence ID" value="MEL0550776.1"/>
    <property type="molecule type" value="Genomic_DNA"/>
</dbReference>